<dbReference type="AlphaFoldDB" id="A0A1L9RSC4"/>
<accession>A0A1L9RSC4</accession>
<dbReference type="VEuPathDB" id="FungiDB:ASPWEDRAFT_39567"/>
<dbReference type="OrthoDB" id="3650366at2759"/>
<proteinExistence type="predicted"/>
<dbReference type="PANTHER" id="PTHR48419">
    <property type="entry name" value="SULFOTRANSFERASE DOMAIN-CONTAINING PROTEIN"/>
    <property type="match status" value="1"/>
</dbReference>
<dbReference type="PANTHER" id="PTHR48419:SF1">
    <property type="entry name" value="SULFOTRANSFERASE DOMAIN-CONTAINING PROTEIN"/>
    <property type="match status" value="1"/>
</dbReference>
<dbReference type="EMBL" id="KV878211">
    <property type="protein sequence ID" value="OJJ37825.1"/>
    <property type="molecule type" value="Genomic_DNA"/>
</dbReference>
<dbReference type="RefSeq" id="XP_040691501.1">
    <property type="nucleotide sequence ID" value="XM_040835121.1"/>
</dbReference>
<reference evidence="2" key="1">
    <citation type="journal article" date="2017" name="Genome Biol.">
        <title>Comparative genomics reveals high biological diversity and specific adaptations in the industrially and medically important fungal genus Aspergillus.</title>
        <authorList>
            <person name="de Vries R.P."/>
            <person name="Riley R."/>
            <person name="Wiebenga A."/>
            <person name="Aguilar-Osorio G."/>
            <person name="Amillis S."/>
            <person name="Uchima C.A."/>
            <person name="Anderluh G."/>
            <person name="Asadollahi M."/>
            <person name="Askin M."/>
            <person name="Barry K."/>
            <person name="Battaglia E."/>
            <person name="Bayram O."/>
            <person name="Benocci T."/>
            <person name="Braus-Stromeyer S.A."/>
            <person name="Caldana C."/>
            <person name="Canovas D."/>
            <person name="Cerqueira G.C."/>
            <person name="Chen F."/>
            <person name="Chen W."/>
            <person name="Choi C."/>
            <person name="Clum A."/>
            <person name="Dos Santos R.A."/>
            <person name="Damasio A.R."/>
            <person name="Diallinas G."/>
            <person name="Emri T."/>
            <person name="Fekete E."/>
            <person name="Flipphi M."/>
            <person name="Freyberg S."/>
            <person name="Gallo A."/>
            <person name="Gournas C."/>
            <person name="Habgood R."/>
            <person name="Hainaut M."/>
            <person name="Harispe M.L."/>
            <person name="Henrissat B."/>
            <person name="Hilden K.S."/>
            <person name="Hope R."/>
            <person name="Hossain A."/>
            <person name="Karabika E."/>
            <person name="Karaffa L."/>
            <person name="Karanyi Z."/>
            <person name="Krasevec N."/>
            <person name="Kuo A."/>
            <person name="Kusch H."/>
            <person name="LaButti K."/>
            <person name="Lagendijk E.L."/>
            <person name="Lapidus A."/>
            <person name="Levasseur A."/>
            <person name="Lindquist E."/>
            <person name="Lipzen A."/>
            <person name="Logrieco A.F."/>
            <person name="MacCabe A."/>
            <person name="Maekelae M.R."/>
            <person name="Malavazi I."/>
            <person name="Melin P."/>
            <person name="Meyer V."/>
            <person name="Mielnichuk N."/>
            <person name="Miskei M."/>
            <person name="Molnar A.P."/>
            <person name="Mule G."/>
            <person name="Ngan C.Y."/>
            <person name="Orejas M."/>
            <person name="Orosz E."/>
            <person name="Ouedraogo J.P."/>
            <person name="Overkamp K.M."/>
            <person name="Park H.-S."/>
            <person name="Perrone G."/>
            <person name="Piumi F."/>
            <person name="Punt P.J."/>
            <person name="Ram A.F."/>
            <person name="Ramon A."/>
            <person name="Rauscher S."/>
            <person name="Record E."/>
            <person name="Riano-Pachon D.M."/>
            <person name="Robert V."/>
            <person name="Roehrig J."/>
            <person name="Ruller R."/>
            <person name="Salamov A."/>
            <person name="Salih N.S."/>
            <person name="Samson R.A."/>
            <person name="Sandor E."/>
            <person name="Sanguinetti M."/>
            <person name="Schuetze T."/>
            <person name="Sepcic K."/>
            <person name="Shelest E."/>
            <person name="Sherlock G."/>
            <person name="Sophianopoulou V."/>
            <person name="Squina F.M."/>
            <person name="Sun H."/>
            <person name="Susca A."/>
            <person name="Todd R.B."/>
            <person name="Tsang A."/>
            <person name="Unkles S.E."/>
            <person name="van de Wiele N."/>
            <person name="van Rossen-Uffink D."/>
            <person name="Oliveira J.V."/>
            <person name="Vesth T.C."/>
            <person name="Visser J."/>
            <person name="Yu J.-H."/>
            <person name="Zhou M."/>
            <person name="Andersen M.R."/>
            <person name="Archer D.B."/>
            <person name="Baker S.E."/>
            <person name="Benoit I."/>
            <person name="Brakhage A.A."/>
            <person name="Braus G.H."/>
            <person name="Fischer R."/>
            <person name="Frisvad J.C."/>
            <person name="Goldman G.H."/>
            <person name="Houbraken J."/>
            <person name="Oakley B."/>
            <person name="Pocsi I."/>
            <person name="Scazzocchio C."/>
            <person name="Seiboth B."/>
            <person name="vanKuyk P.A."/>
            <person name="Wortman J."/>
            <person name="Dyer P.S."/>
            <person name="Grigoriev I.V."/>
        </authorList>
    </citation>
    <scope>NUCLEOTIDE SEQUENCE [LARGE SCALE GENOMIC DNA]</scope>
    <source>
        <strain evidence="2">DTO 134E9</strain>
    </source>
</reference>
<evidence type="ECO:0000313" key="1">
    <source>
        <dbReference type="EMBL" id="OJJ37825.1"/>
    </source>
</evidence>
<gene>
    <name evidence="1" type="ORF">ASPWEDRAFT_39567</name>
</gene>
<keyword evidence="2" id="KW-1185">Reference proteome</keyword>
<dbReference type="GeneID" id="63750969"/>
<evidence type="ECO:0000313" key="2">
    <source>
        <dbReference type="Proteomes" id="UP000184383"/>
    </source>
</evidence>
<organism evidence="1 2">
    <name type="scientific">Aspergillus wentii DTO 134E9</name>
    <dbReference type="NCBI Taxonomy" id="1073089"/>
    <lineage>
        <taxon>Eukaryota</taxon>
        <taxon>Fungi</taxon>
        <taxon>Dikarya</taxon>
        <taxon>Ascomycota</taxon>
        <taxon>Pezizomycotina</taxon>
        <taxon>Eurotiomycetes</taxon>
        <taxon>Eurotiomycetidae</taxon>
        <taxon>Eurotiales</taxon>
        <taxon>Aspergillaceae</taxon>
        <taxon>Aspergillus</taxon>
        <taxon>Aspergillus subgen. Cremei</taxon>
    </lineage>
</organism>
<dbReference type="SUPFAM" id="SSF52540">
    <property type="entry name" value="P-loop containing nucleoside triphosphate hydrolases"/>
    <property type="match status" value="1"/>
</dbReference>
<dbReference type="Proteomes" id="UP000184383">
    <property type="component" value="Unassembled WGS sequence"/>
</dbReference>
<dbReference type="InterPro" id="IPR027417">
    <property type="entry name" value="P-loop_NTPase"/>
</dbReference>
<sequence length="344" mass="39677">MGSYEPSPRQFWLLTYPRTGSNLLVRILGLDAQPCLLSDQARGPGYFFLPVMRLMQDLDVREKDVKEWTEDARSQIKQCYQACFNDMQGYVDETVLKNHSVFVKEHVNFLVDPIARASQLRGTSFDETETSWMVNIPETIYGSNRTRSAPNETILPDEFLRRWSPTFLIRHPALAFPSRYRIFLDLDEAETGRGPGWTDMTMRWTRTLYDWYRANIPGDESVIDGHGDVTWPLIIDADDVMAKPEVVVRFCDILGMDRSKLRFTWTAETEEKKSRMGKYPSRFLSTLISSEGIVSGKTSENVDIDVEAKKWRVEFGDEAGAKLEQVVRAAMPDYEFLKARRLKV</sequence>
<dbReference type="InterPro" id="IPR053226">
    <property type="entry name" value="Pyrrolopyrazine_biosynth_F"/>
</dbReference>
<evidence type="ECO:0008006" key="3">
    <source>
        <dbReference type="Google" id="ProtNLM"/>
    </source>
</evidence>
<protein>
    <recommendedName>
        <fullName evidence="3">Sulfotransferase domain-containing protein</fullName>
    </recommendedName>
</protein>
<name>A0A1L9RSC4_ASPWE</name>
<dbReference type="STRING" id="1073089.A0A1L9RSC4"/>